<dbReference type="SUPFAM" id="SSF161098">
    <property type="entry name" value="MetI-like"/>
    <property type="match status" value="1"/>
</dbReference>
<dbReference type="InterPro" id="IPR045621">
    <property type="entry name" value="BPD_transp_1_N"/>
</dbReference>
<evidence type="ECO:0000259" key="9">
    <source>
        <dbReference type="PROSITE" id="PS50928"/>
    </source>
</evidence>
<feature type="transmembrane region" description="Helical" evidence="7">
    <location>
        <begin position="187"/>
        <end position="207"/>
    </location>
</feature>
<sequence length="349" mass="36914">MTLTTSVDQRPTPGSGPATSATPSPSVSARHRPSAASVAARAGRKLLGAVIVVWAAATITFLIQTLLPGDRATLLLNQRTGQVQERTAEELAPINELFGFDDPLLVQYLDFLGGLLRGDLGISYTLYQPVTTVIGDQIAPTVILTFTALAVAWALALVLLVLTARRTPWVSRLFSGLEAAAAALPQYWLGIILLVVFALSLGLFPVVSGSGTVGLVLPALTLGIPLAGFLAQVMRTEFERTLDEPFVLTARARGLSDSGVRIRHVLRHSLLPGLSLTGWAVGAQFSAAVIAENIFARPGLGRVLVTAVNGRDLPVVCGVVMLVALIYVITNLVVDTAYILVDPRLKESA</sequence>
<feature type="region of interest" description="Disordered" evidence="8">
    <location>
        <begin position="1"/>
        <end position="32"/>
    </location>
</feature>
<reference evidence="10 11" key="1">
    <citation type="submission" date="2024-05" db="EMBL/GenBank/DDBJ databases">
        <authorList>
            <person name="Yi C."/>
        </authorList>
    </citation>
    <scope>NUCLEOTIDE SEQUENCE [LARGE SCALE GENOMIC DNA]</scope>
    <source>
        <strain evidence="10 11">XS13</strain>
    </source>
</reference>
<dbReference type="Proteomes" id="UP001484097">
    <property type="component" value="Unassembled WGS sequence"/>
</dbReference>
<evidence type="ECO:0000256" key="6">
    <source>
        <dbReference type="ARBA" id="ARBA00023136"/>
    </source>
</evidence>
<comment type="subcellular location">
    <subcellularLocation>
        <location evidence="1 7">Cell membrane</location>
        <topology evidence="1 7">Multi-pass membrane protein</topology>
    </subcellularLocation>
</comment>
<gene>
    <name evidence="10" type="ORF">ABDK96_06950</name>
</gene>
<evidence type="ECO:0000313" key="10">
    <source>
        <dbReference type="EMBL" id="MEO9247414.1"/>
    </source>
</evidence>
<organism evidence="10 11">
    <name type="scientific">Citricoccus nitrophenolicus</name>
    <dbReference type="NCBI Taxonomy" id="863575"/>
    <lineage>
        <taxon>Bacteria</taxon>
        <taxon>Bacillati</taxon>
        <taxon>Actinomycetota</taxon>
        <taxon>Actinomycetes</taxon>
        <taxon>Micrococcales</taxon>
        <taxon>Micrococcaceae</taxon>
        <taxon>Citricoccus</taxon>
    </lineage>
</organism>
<name>A0ABV0IGY2_9MICC</name>
<dbReference type="CDD" id="cd06261">
    <property type="entry name" value="TM_PBP2"/>
    <property type="match status" value="1"/>
</dbReference>
<dbReference type="PROSITE" id="PS50928">
    <property type="entry name" value="ABC_TM1"/>
    <property type="match status" value="1"/>
</dbReference>
<feature type="transmembrane region" description="Helical" evidence="7">
    <location>
        <begin position="46"/>
        <end position="67"/>
    </location>
</feature>
<comment type="similarity">
    <text evidence="7">Belongs to the binding-protein-dependent transport system permease family.</text>
</comment>
<dbReference type="Pfam" id="PF00528">
    <property type="entry name" value="BPD_transp_1"/>
    <property type="match status" value="1"/>
</dbReference>
<dbReference type="EMBL" id="JBDXMX010000002">
    <property type="protein sequence ID" value="MEO9247414.1"/>
    <property type="molecule type" value="Genomic_DNA"/>
</dbReference>
<dbReference type="Pfam" id="PF19300">
    <property type="entry name" value="BPD_transp_1_N"/>
    <property type="match status" value="1"/>
</dbReference>
<evidence type="ECO:0000256" key="7">
    <source>
        <dbReference type="RuleBase" id="RU363032"/>
    </source>
</evidence>
<dbReference type="Gene3D" id="1.10.3720.10">
    <property type="entry name" value="MetI-like"/>
    <property type="match status" value="1"/>
</dbReference>
<keyword evidence="6 7" id="KW-0472">Membrane</keyword>
<evidence type="ECO:0000313" key="11">
    <source>
        <dbReference type="Proteomes" id="UP001484097"/>
    </source>
</evidence>
<proteinExistence type="inferred from homology"/>
<accession>A0ABV0IGY2</accession>
<dbReference type="PANTHER" id="PTHR43163">
    <property type="entry name" value="DIPEPTIDE TRANSPORT SYSTEM PERMEASE PROTEIN DPPB-RELATED"/>
    <property type="match status" value="1"/>
</dbReference>
<keyword evidence="11" id="KW-1185">Reference proteome</keyword>
<feature type="domain" description="ABC transmembrane type-1" evidence="9">
    <location>
        <begin position="138"/>
        <end position="338"/>
    </location>
</feature>
<feature type="transmembrane region" description="Helical" evidence="7">
    <location>
        <begin position="270"/>
        <end position="291"/>
    </location>
</feature>
<feature type="transmembrane region" description="Helical" evidence="7">
    <location>
        <begin position="138"/>
        <end position="162"/>
    </location>
</feature>
<evidence type="ECO:0000256" key="4">
    <source>
        <dbReference type="ARBA" id="ARBA00022692"/>
    </source>
</evidence>
<evidence type="ECO:0000256" key="8">
    <source>
        <dbReference type="SAM" id="MobiDB-lite"/>
    </source>
</evidence>
<evidence type="ECO:0000256" key="1">
    <source>
        <dbReference type="ARBA" id="ARBA00004651"/>
    </source>
</evidence>
<comment type="caution">
    <text evidence="10">The sequence shown here is derived from an EMBL/GenBank/DDBJ whole genome shotgun (WGS) entry which is preliminary data.</text>
</comment>
<keyword evidence="4 7" id="KW-0812">Transmembrane</keyword>
<evidence type="ECO:0000256" key="2">
    <source>
        <dbReference type="ARBA" id="ARBA00022448"/>
    </source>
</evidence>
<dbReference type="InterPro" id="IPR000515">
    <property type="entry name" value="MetI-like"/>
</dbReference>
<dbReference type="InterPro" id="IPR035906">
    <property type="entry name" value="MetI-like_sf"/>
</dbReference>
<dbReference type="RefSeq" id="WP_347919976.1">
    <property type="nucleotide sequence ID" value="NZ_JBDXMX010000002.1"/>
</dbReference>
<evidence type="ECO:0000256" key="5">
    <source>
        <dbReference type="ARBA" id="ARBA00022989"/>
    </source>
</evidence>
<feature type="compositionally biased region" description="Low complexity" evidence="8">
    <location>
        <begin position="11"/>
        <end position="28"/>
    </location>
</feature>
<keyword evidence="3" id="KW-1003">Cell membrane</keyword>
<protein>
    <submittedName>
        <fullName evidence="10">ABC transporter permease</fullName>
    </submittedName>
</protein>
<feature type="transmembrane region" description="Helical" evidence="7">
    <location>
        <begin position="213"/>
        <end position="231"/>
    </location>
</feature>
<dbReference type="PANTHER" id="PTHR43163:SF6">
    <property type="entry name" value="DIPEPTIDE TRANSPORT SYSTEM PERMEASE PROTEIN DPPB-RELATED"/>
    <property type="match status" value="1"/>
</dbReference>
<feature type="transmembrane region" description="Helical" evidence="7">
    <location>
        <begin position="313"/>
        <end position="341"/>
    </location>
</feature>
<evidence type="ECO:0000256" key="3">
    <source>
        <dbReference type="ARBA" id="ARBA00022475"/>
    </source>
</evidence>
<keyword evidence="5 7" id="KW-1133">Transmembrane helix</keyword>
<keyword evidence="2 7" id="KW-0813">Transport</keyword>